<evidence type="ECO:0008006" key="3">
    <source>
        <dbReference type="Google" id="ProtNLM"/>
    </source>
</evidence>
<accession>A0AA36GPY4</accession>
<gene>
    <name evidence="1" type="ORF">CYNAS_LOCUS8031</name>
</gene>
<evidence type="ECO:0000313" key="1">
    <source>
        <dbReference type="EMBL" id="CAJ0596048.1"/>
    </source>
</evidence>
<dbReference type="EMBL" id="CATQJL010000112">
    <property type="protein sequence ID" value="CAJ0596048.1"/>
    <property type="molecule type" value="Genomic_DNA"/>
</dbReference>
<keyword evidence="2" id="KW-1185">Reference proteome</keyword>
<dbReference type="AlphaFoldDB" id="A0AA36GPY4"/>
<sequence length="222" mass="25110">MKMNEEECLQTCCVERDCTYVQYGLSLCTIFKEGNEVQSGINMVYFVDRQLVFPQCSLSIASTAEFQTNPRLKDGAIEMEALTELNDTAYSIVYQFDKDNSFYFSQDAPLDSDPPLNAYYFAKYSLPNCVSVPVFTDENARKLYLGDTYNDTGYNFMNAYAFTDKCVDTLQESYYCVPLSENSAVGFTSTGIEIEANLTLYLADIITQAGDYMSDFYDCSKS</sequence>
<evidence type="ECO:0000313" key="2">
    <source>
        <dbReference type="Proteomes" id="UP001176961"/>
    </source>
</evidence>
<proteinExistence type="predicted"/>
<comment type="caution">
    <text evidence="1">The sequence shown here is derived from an EMBL/GenBank/DDBJ whole genome shotgun (WGS) entry which is preliminary data.</text>
</comment>
<organism evidence="1 2">
    <name type="scientific">Cylicocyclus nassatus</name>
    <name type="common">Nematode worm</name>
    <dbReference type="NCBI Taxonomy" id="53992"/>
    <lineage>
        <taxon>Eukaryota</taxon>
        <taxon>Metazoa</taxon>
        <taxon>Ecdysozoa</taxon>
        <taxon>Nematoda</taxon>
        <taxon>Chromadorea</taxon>
        <taxon>Rhabditida</taxon>
        <taxon>Rhabditina</taxon>
        <taxon>Rhabditomorpha</taxon>
        <taxon>Strongyloidea</taxon>
        <taxon>Strongylidae</taxon>
        <taxon>Cylicocyclus</taxon>
    </lineage>
</organism>
<reference evidence="1" key="1">
    <citation type="submission" date="2023-07" db="EMBL/GenBank/DDBJ databases">
        <authorList>
            <consortium name="CYATHOMIX"/>
        </authorList>
    </citation>
    <scope>NUCLEOTIDE SEQUENCE</scope>
    <source>
        <strain evidence="1">N/A</strain>
    </source>
</reference>
<dbReference type="Proteomes" id="UP001176961">
    <property type="component" value="Unassembled WGS sequence"/>
</dbReference>
<protein>
    <recommendedName>
        <fullName evidence="3">CW domain-containing protein</fullName>
    </recommendedName>
</protein>
<name>A0AA36GPY4_CYLNA</name>